<evidence type="ECO:0000256" key="1">
    <source>
        <dbReference type="SAM" id="SignalP"/>
    </source>
</evidence>
<feature type="chain" id="PRO_5038613390" description="SMP-30/Gluconolactonase/LRE-like region domain-containing protein" evidence="1">
    <location>
        <begin position="19"/>
        <end position="311"/>
    </location>
</feature>
<dbReference type="SUPFAM" id="SSF63829">
    <property type="entry name" value="Calcium-dependent phosphotriesterase"/>
    <property type="match status" value="1"/>
</dbReference>
<dbReference type="Pfam" id="PF08450">
    <property type="entry name" value="SGL"/>
    <property type="match status" value="1"/>
</dbReference>
<organism evidence="3 4">
    <name type="scientific">Nocardia terpenica</name>
    <dbReference type="NCBI Taxonomy" id="455432"/>
    <lineage>
        <taxon>Bacteria</taxon>
        <taxon>Bacillati</taxon>
        <taxon>Actinomycetota</taxon>
        <taxon>Actinomycetes</taxon>
        <taxon>Mycobacteriales</taxon>
        <taxon>Nocardiaceae</taxon>
        <taxon>Nocardia</taxon>
    </lineage>
</organism>
<dbReference type="InterPro" id="IPR011042">
    <property type="entry name" value="6-blade_b-propeller_TolB-like"/>
</dbReference>
<gene>
    <name evidence="3" type="ORF">F6W96_30955</name>
</gene>
<keyword evidence="1" id="KW-0732">Signal</keyword>
<name>A0A6G9Z9M2_9NOCA</name>
<dbReference type="EMBL" id="CP046173">
    <property type="protein sequence ID" value="QIS22110.1"/>
    <property type="molecule type" value="Genomic_DNA"/>
</dbReference>
<feature type="signal peptide" evidence="1">
    <location>
        <begin position="1"/>
        <end position="18"/>
    </location>
</feature>
<evidence type="ECO:0000259" key="2">
    <source>
        <dbReference type="Pfam" id="PF08450"/>
    </source>
</evidence>
<sequence>MRLRGSAIRIASAVSVSAAVVLLADPVSAGATRAEVGQCGAWEASQVAAGYGMLESVAFDGRGGMLLSEQAATGSGGGIQRLEHSGARSTVVSGVDGAGKIMVSGDVAYYTTGLSLQAKLSGQTGSIQAIDLDSGQVSTVAAGLQMPNGLAQLPDGDFVVSSDLGIDTRVIRVHDGASVGPFSSKATSTNGIAYDPARRRLYVATTFTPATTIAIFDIDKPDNPSLIELPGPGPLNAADGLTIGPDGDVYLAYSIGGKVLRVDPDNGGWCTIAENLPLTTGVHFGDGAGWDSDSLYAVSYLGTVTRLSPTR</sequence>
<reference evidence="3 4" key="1">
    <citation type="journal article" date="2019" name="ACS Chem. Biol.">
        <title>Identification and Mobilization of a Cryptic Antibiotic Biosynthesis Gene Locus from a Human-Pathogenic Nocardia Isolate.</title>
        <authorList>
            <person name="Herisse M."/>
            <person name="Ishida K."/>
            <person name="Porter J.L."/>
            <person name="Howden B."/>
            <person name="Hertweck C."/>
            <person name="Stinear T.P."/>
            <person name="Pidot S.J."/>
        </authorList>
    </citation>
    <scope>NUCLEOTIDE SEQUENCE [LARGE SCALE GENOMIC DNA]</scope>
    <source>
        <strain evidence="3 4">AUSMDU00012715</strain>
    </source>
</reference>
<evidence type="ECO:0000313" key="3">
    <source>
        <dbReference type="EMBL" id="QIS22110.1"/>
    </source>
</evidence>
<dbReference type="Gene3D" id="2.120.10.30">
    <property type="entry name" value="TolB, C-terminal domain"/>
    <property type="match status" value="1"/>
</dbReference>
<feature type="domain" description="SMP-30/Gluconolactonase/LRE-like region" evidence="2">
    <location>
        <begin position="169"/>
        <end position="284"/>
    </location>
</feature>
<dbReference type="AlphaFoldDB" id="A0A6G9Z9M2"/>
<dbReference type="Proteomes" id="UP000500953">
    <property type="component" value="Chromosome"/>
</dbReference>
<proteinExistence type="predicted"/>
<accession>A0A6G9Z9M2</accession>
<evidence type="ECO:0000313" key="4">
    <source>
        <dbReference type="Proteomes" id="UP000500953"/>
    </source>
</evidence>
<protein>
    <recommendedName>
        <fullName evidence="2">SMP-30/Gluconolactonase/LRE-like region domain-containing protein</fullName>
    </recommendedName>
</protein>
<dbReference type="InterPro" id="IPR013658">
    <property type="entry name" value="SGL"/>
</dbReference>